<feature type="compositionally biased region" description="Basic and acidic residues" evidence="1">
    <location>
        <begin position="173"/>
        <end position="182"/>
    </location>
</feature>
<feature type="region of interest" description="Disordered" evidence="1">
    <location>
        <begin position="292"/>
        <end position="318"/>
    </location>
</feature>
<evidence type="ECO:0000313" key="2">
    <source>
        <dbReference type="EMBL" id="CAG9787394.1"/>
    </source>
</evidence>
<dbReference type="AlphaFoldDB" id="A0A9N9R1C1"/>
<feature type="region of interest" description="Disordered" evidence="1">
    <location>
        <begin position="124"/>
        <end position="182"/>
    </location>
</feature>
<evidence type="ECO:0000313" key="3">
    <source>
        <dbReference type="Proteomes" id="UP001153714"/>
    </source>
</evidence>
<protein>
    <submittedName>
        <fullName evidence="2">Uncharacterized protein</fullName>
    </submittedName>
</protein>
<sequence>MNFQYKGRIKKIFENLESTDTHQSSKKDVIEETNYVVNDDGSLSLEAEKPTTKTLVGNPKNIMLTEDKDMILFNPCTSDKNMLRNIEPQPCSPIFSVSSNLINLNRLSPIVTILLDDDTRDCEDTVTRPNLEPSDATTSVEGHASSSVSPSILKFNDSDDIQPTEKKRKKKPNKETWEKIKNQKLREKGEEYKGRHKDAGIWNYNISKKESNVKPRCNCKLSNKTTKLECAKLTEEERTDIFEEFWRMSWKEKKIYVRSLVVVKPKARSRANESESKRKNSLELYLKKKYKKHSGLQDHVSELTNHRGMGFKRLDKKQ</sequence>
<gene>
    <name evidence="2" type="ORF">DIATSA_LOCUS5279</name>
</gene>
<dbReference type="OrthoDB" id="6136790at2759"/>
<feature type="compositionally biased region" description="Basic and acidic residues" evidence="1">
    <location>
        <begin position="295"/>
        <end position="305"/>
    </location>
</feature>
<accession>A0A9N9R1C1</accession>
<reference evidence="2" key="1">
    <citation type="submission" date="2021-12" db="EMBL/GenBank/DDBJ databases">
        <authorList>
            <person name="King R."/>
        </authorList>
    </citation>
    <scope>NUCLEOTIDE SEQUENCE</scope>
</reference>
<keyword evidence="3" id="KW-1185">Reference proteome</keyword>
<feature type="compositionally biased region" description="Polar residues" evidence="1">
    <location>
        <begin position="135"/>
        <end position="150"/>
    </location>
</feature>
<name>A0A9N9R1C1_9NEOP</name>
<dbReference type="EMBL" id="OU893348">
    <property type="protein sequence ID" value="CAG9787394.1"/>
    <property type="molecule type" value="Genomic_DNA"/>
</dbReference>
<evidence type="ECO:0000256" key="1">
    <source>
        <dbReference type="SAM" id="MobiDB-lite"/>
    </source>
</evidence>
<reference evidence="2" key="2">
    <citation type="submission" date="2022-10" db="EMBL/GenBank/DDBJ databases">
        <authorList>
            <consortium name="ENA_rothamsted_submissions"/>
            <consortium name="culmorum"/>
            <person name="King R."/>
        </authorList>
    </citation>
    <scope>NUCLEOTIDE SEQUENCE</scope>
</reference>
<dbReference type="Proteomes" id="UP001153714">
    <property type="component" value="Chromosome 17"/>
</dbReference>
<organism evidence="2 3">
    <name type="scientific">Diatraea saccharalis</name>
    <name type="common">sugarcane borer</name>
    <dbReference type="NCBI Taxonomy" id="40085"/>
    <lineage>
        <taxon>Eukaryota</taxon>
        <taxon>Metazoa</taxon>
        <taxon>Ecdysozoa</taxon>
        <taxon>Arthropoda</taxon>
        <taxon>Hexapoda</taxon>
        <taxon>Insecta</taxon>
        <taxon>Pterygota</taxon>
        <taxon>Neoptera</taxon>
        <taxon>Endopterygota</taxon>
        <taxon>Lepidoptera</taxon>
        <taxon>Glossata</taxon>
        <taxon>Ditrysia</taxon>
        <taxon>Pyraloidea</taxon>
        <taxon>Crambidae</taxon>
        <taxon>Crambinae</taxon>
        <taxon>Diatraea</taxon>
    </lineage>
</organism>
<proteinExistence type="predicted"/>